<dbReference type="EMBL" id="JACHBS010000001">
    <property type="protein sequence ID" value="MBB5616921.1"/>
    <property type="molecule type" value="Genomic_DNA"/>
</dbReference>
<accession>A0A840X3U1</accession>
<gene>
    <name evidence="2" type="ORF">BJ959_000417</name>
</gene>
<evidence type="ECO:0000256" key="1">
    <source>
        <dbReference type="SAM" id="Phobius"/>
    </source>
</evidence>
<dbReference type="EC" id="5.4.4.-" evidence="2"/>
<comment type="caution">
    <text evidence="2">The sequence shown here is derived from an EMBL/GenBank/DDBJ whole genome shotgun (WGS) entry which is preliminary data.</text>
</comment>
<dbReference type="RefSeq" id="WP_183321828.1">
    <property type="nucleotide sequence ID" value="NZ_BAAANZ010000022.1"/>
</dbReference>
<keyword evidence="2" id="KW-0413">Isomerase</keyword>
<keyword evidence="1" id="KW-1133">Transmembrane helix</keyword>
<dbReference type="GO" id="GO:0016853">
    <property type="term" value="F:isomerase activity"/>
    <property type="evidence" value="ECO:0007669"/>
    <property type="project" value="UniProtKB-KW"/>
</dbReference>
<feature type="transmembrane region" description="Helical" evidence="1">
    <location>
        <begin position="73"/>
        <end position="94"/>
    </location>
</feature>
<reference evidence="2 3" key="1">
    <citation type="submission" date="2020-08" db="EMBL/GenBank/DDBJ databases">
        <title>Sequencing the genomes of 1000 actinobacteria strains.</title>
        <authorList>
            <person name="Klenk H.-P."/>
        </authorList>
    </citation>
    <scope>NUCLEOTIDE SEQUENCE [LARGE SCALE GENOMIC DNA]</scope>
    <source>
        <strain evidence="2 3">DSM 23889</strain>
    </source>
</reference>
<protein>
    <submittedName>
        <fullName evidence="2">Hydroxylaminobenzene mutase</fullName>
        <ecNumber evidence="2">5.4.4.-</ecNumber>
    </submittedName>
</protein>
<feature type="transmembrane region" description="Helical" evidence="1">
    <location>
        <begin position="49"/>
        <end position="67"/>
    </location>
</feature>
<evidence type="ECO:0000313" key="2">
    <source>
        <dbReference type="EMBL" id="MBB5616921.1"/>
    </source>
</evidence>
<keyword evidence="1" id="KW-0812">Transmembrane</keyword>
<name>A0A840X3U1_9MICO</name>
<keyword evidence="1" id="KW-0472">Membrane</keyword>
<organism evidence="2 3">
    <name type="scientific">Microcella frigidaquae</name>
    <dbReference type="NCBI Taxonomy" id="424758"/>
    <lineage>
        <taxon>Bacteria</taxon>
        <taxon>Bacillati</taxon>
        <taxon>Actinomycetota</taxon>
        <taxon>Actinomycetes</taxon>
        <taxon>Micrococcales</taxon>
        <taxon>Microbacteriaceae</taxon>
        <taxon>Microcella</taxon>
    </lineage>
</organism>
<proteinExistence type="predicted"/>
<sequence>MTIAEIVVATGLVSLALGAVSGFALLAAVDKPELLKRVGVVDLVRVRQVHLDWIIMGVVMIAVGLAVPNMPLWAGVLTLFGGVVNPATFLPMAFSRTVASTRTFQTVSFVSFCSLSVGLIANSLVYISRFVS</sequence>
<dbReference type="AlphaFoldDB" id="A0A840X3U1"/>
<feature type="transmembrane region" description="Helical" evidence="1">
    <location>
        <begin position="106"/>
        <end position="127"/>
    </location>
</feature>
<evidence type="ECO:0000313" key="3">
    <source>
        <dbReference type="Proteomes" id="UP000552883"/>
    </source>
</evidence>
<dbReference type="Proteomes" id="UP000552883">
    <property type="component" value="Unassembled WGS sequence"/>
</dbReference>
<feature type="transmembrane region" description="Helical" evidence="1">
    <location>
        <begin position="6"/>
        <end position="29"/>
    </location>
</feature>
<keyword evidence="3" id="KW-1185">Reference proteome</keyword>